<comment type="caution">
    <text evidence="1">The sequence shown here is derived from an EMBL/GenBank/DDBJ whole genome shotgun (WGS) entry which is preliminary data.</text>
</comment>
<evidence type="ECO:0000313" key="2">
    <source>
        <dbReference type="Proteomes" id="UP001598112"/>
    </source>
</evidence>
<evidence type="ECO:0008006" key="3">
    <source>
        <dbReference type="Google" id="ProtNLM"/>
    </source>
</evidence>
<dbReference type="EMBL" id="JBBKXY010000002">
    <property type="protein sequence ID" value="MFD3293538.1"/>
    <property type="molecule type" value="Genomic_DNA"/>
</dbReference>
<accession>A0ABW6D5P9</accession>
<reference evidence="1 2" key="1">
    <citation type="submission" date="2024-03" db="EMBL/GenBank/DDBJ databases">
        <title>Aquirufa genome sequencing.</title>
        <authorList>
            <person name="Pitt A."/>
            <person name="Hahn M.W."/>
        </authorList>
    </citation>
    <scope>NUCLEOTIDE SEQUENCE [LARGE SCALE GENOMIC DNA]</scope>
    <source>
        <strain evidence="1 2">KTFRIE-69F</strain>
    </source>
</reference>
<keyword evidence="2" id="KW-1185">Reference proteome</keyword>
<dbReference type="RefSeq" id="WP_377978785.1">
    <property type="nucleotide sequence ID" value="NZ_JBBKXY010000002.1"/>
</dbReference>
<sequence length="171" mass="19819">MRNSLDDGLDFRIDKLTKSIEEVTSGQSEPTFILPVELVDLYQLIWHFDWMLEFDLDERTLFKLVTVNEPNLIHGLICLEQKRDHIYIHLLESAPFNKGKEKRYSGVAGNLVAFACKQSFHFGYDGNVSFIAKEQLIEHYEKSIGAFHFGNRRMIINTSAAKKLVNQYFNS</sequence>
<protein>
    <recommendedName>
        <fullName evidence="3">GNAT family N-acetyltransferase</fullName>
    </recommendedName>
</protein>
<gene>
    <name evidence="1" type="ORF">SKC35_07555</name>
</gene>
<name>A0ABW6D5P9_9BACT</name>
<evidence type="ECO:0000313" key="1">
    <source>
        <dbReference type="EMBL" id="MFD3293538.1"/>
    </source>
</evidence>
<proteinExistence type="predicted"/>
<dbReference type="Proteomes" id="UP001598112">
    <property type="component" value="Unassembled WGS sequence"/>
</dbReference>
<organism evidence="1 2">
    <name type="scientific">Aquirufa originis</name>
    <dbReference type="NCBI Taxonomy" id="3096514"/>
    <lineage>
        <taxon>Bacteria</taxon>
        <taxon>Pseudomonadati</taxon>
        <taxon>Bacteroidota</taxon>
        <taxon>Cytophagia</taxon>
        <taxon>Cytophagales</taxon>
        <taxon>Flectobacillaceae</taxon>
        <taxon>Aquirufa</taxon>
    </lineage>
</organism>